<dbReference type="Pfam" id="PF12697">
    <property type="entry name" value="Abhydrolase_6"/>
    <property type="match status" value="1"/>
</dbReference>
<dbReference type="SUPFAM" id="SSF53474">
    <property type="entry name" value="alpha/beta-Hydrolases"/>
    <property type="match status" value="1"/>
</dbReference>
<dbReference type="InterPro" id="IPR029058">
    <property type="entry name" value="AB_hydrolase_fold"/>
</dbReference>
<dbReference type="OrthoDB" id="9808398at2"/>
<dbReference type="AlphaFoldDB" id="A0A4R1BRS5"/>
<dbReference type="EMBL" id="SKBU01000003">
    <property type="protein sequence ID" value="TCJ20493.1"/>
    <property type="molecule type" value="Genomic_DNA"/>
</dbReference>
<dbReference type="PRINTS" id="PR00111">
    <property type="entry name" value="ABHYDROLASE"/>
</dbReference>
<evidence type="ECO:0000313" key="2">
    <source>
        <dbReference type="EMBL" id="TCJ20493.1"/>
    </source>
</evidence>
<accession>A0A4R1BRS5</accession>
<feature type="domain" description="AB hydrolase-1" evidence="1">
    <location>
        <begin position="83"/>
        <end position="327"/>
    </location>
</feature>
<reference evidence="2 3" key="1">
    <citation type="submission" date="2019-03" db="EMBL/GenBank/DDBJ databases">
        <title>Whole genome sequence of a novel Rubrobacter taiwanensis strain, isolated from Yellowstone National Park.</title>
        <authorList>
            <person name="Freed S."/>
            <person name="Ramaley R.F."/>
            <person name="Kyndt J.A."/>
        </authorList>
    </citation>
    <scope>NUCLEOTIDE SEQUENCE [LARGE SCALE GENOMIC DNA]</scope>
    <source>
        <strain evidence="2 3">Yellowstone</strain>
    </source>
</reference>
<dbReference type="Proteomes" id="UP000295244">
    <property type="component" value="Unassembled WGS sequence"/>
</dbReference>
<proteinExistence type="predicted"/>
<evidence type="ECO:0000313" key="3">
    <source>
        <dbReference type="Proteomes" id="UP000295244"/>
    </source>
</evidence>
<keyword evidence="2" id="KW-0378">Hydrolase</keyword>
<dbReference type="InterPro" id="IPR000073">
    <property type="entry name" value="AB_hydrolase_1"/>
</dbReference>
<dbReference type="GO" id="GO:0016787">
    <property type="term" value="F:hydrolase activity"/>
    <property type="evidence" value="ECO:0007669"/>
    <property type="project" value="UniProtKB-KW"/>
</dbReference>
<name>A0A4R1BRS5_9ACTN</name>
<comment type="caution">
    <text evidence="2">The sequence shown here is derived from an EMBL/GenBank/DDBJ whole genome shotgun (WGS) entry which is preliminary data.</text>
</comment>
<dbReference type="Gene3D" id="3.40.50.1820">
    <property type="entry name" value="alpha/beta hydrolase"/>
    <property type="match status" value="1"/>
</dbReference>
<sequence length="346" mass="39166">MRGRNCQRGAFRMLRVASRSWRYVQRMKWKLLAGAGGVAGALYVRRLARGRELLENPFGEVTRYYRWRGGKIAYTVAGEGEPVLLVHGIYAGASSHEFRRNFGELSRSFRVYAVDLLGCGLSDRPRRRYVPADITDQLEDFVREEVGEAAHVIASSLGAALFMPAAVRSPRLFRRLIFICPTGLQSLNRRPGRLNRALYGLLYGPLGDPFYYALVSRPSLRYYLRNMAYHRPEAVSEGVLEQYYRTSHQPGAKYLPAAFISGMLNLDVRGLYPRIPHQSLIVWGNEARTTPVGQAEAFLYGNPRSNLRIFRDAALLPHDERAGKFNEISRRFLRSGSPGHAGRRAT</sequence>
<protein>
    <submittedName>
        <fullName evidence="2">Alpha/beta fold hydrolase</fullName>
    </submittedName>
</protein>
<gene>
    <name evidence="2" type="ORF">E0L93_01325</name>
</gene>
<keyword evidence="3" id="KW-1185">Reference proteome</keyword>
<dbReference type="PANTHER" id="PTHR46438">
    <property type="entry name" value="ALPHA/BETA-HYDROLASES SUPERFAMILY PROTEIN"/>
    <property type="match status" value="1"/>
</dbReference>
<evidence type="ECO:0000259" key="1">
    <source>
        <dbReference type="Pfam" id="PF12697"/>
    </source>
</evidence>
<organism evidence="2 3">
    <name type="scientific">Rubrobacter taiwanensis</name>
    <dbReference type="NCBI Taxonomy" id="185139"/>
    <lineage>
        <taxon>Bacteria</taxon>
        <taxon>Bacillati</taxon>
        <taxon>Actinomycetota</taxon>
        <taxon>Rubrobacteria</taxon>
        <taxon>Rubrobacterales</taxon>
        <taxon>Rubrobacteraceae</taxon>
        <taxon>Rubrobacter</taxon>
    </lineage>
</organism>
<dbReference type="PANTHER" id="PTHR46438:SF2">
    <property type="entry name" value="ALPHA_BETA-HYDROLASES SUPERFAMILY PROTEIN"/>
    <property type="match status" value="1"/>
</dbReference>